<sequence length="144" mass="15580">MARAAVKMPDDFLERIAKLNSHFDDIVPRVLEKGAEPVIQKAKSNLAARIGQGTKEPSQSSGELLASLETTKAVQDAKGDWNLRVGVPTTKDSKGVSNALKAAVLEYGKSGQPPRPWLKPTKSATRKACADAMERALDKEIEKL</sequence>
<dbReference type="AlphaFoldDB" id="A0A3A1R280"/>
<evidence type="ECO:0000313" key="1">
    <source>
        <dbReference type="EMBL" id="RIW36018.1"/>
    </source>
</evidence>
<proteinExistence type="predicted"/>
<keyword evidence="2" id="KW-1185">Reference proteome</keyword>
<protein>
    <submittedName>
        <fullName evidence="1">HK97 gp10 family phage protein</fullName>
    </submittedName>
</protein>
<reference evidence="1 2" key="1">
    <citation type="submission" date="2018-09" db="EMBL/GenBank/DDBJ databases">
        <title>Bacillus saliacetes sp. nov., isolated from Thai shrimp paste (Ka-pi).</title>
        <authorList>
            <person name="Daroonpunt R."/>
            <person name="Tanasupawat S."/>
            <person name="Yiamsombut S."/>
        </authorList>
    </citation>
    <scope>NUCLEOTIDE SEQUENCE [LARGE SCALE GENOMIC DNA]</scope>
    <source>
        <strain evidence="1 2">SKP7-4</strain>
    </source>
</reference>
<name>A0A3A1R280_9BACI</name>
<gene>
    <name evidence="1" type="ORF">D3H55_06040</name>
</gene>
<dbReference type="RefSeq" id="WP_119546025.1">
    <property type="nucleotide sequence ID" value="NZ_QXIR01000006.1"/>
</dbReference>
<dbReference type="InterPro" id="IPR010064">
    <property type="entry name" value="HK97-gp10_tail"/>
</dbReference>
<dbReference type="Pfam" id="PF04883">
    <property type="entry name" value="HK97-gp10_like"/>
    <property type="match status" value="1"/>
</dbReference>
<comment type="caution">
    <text evidence="1">The sequence shown here is derived from an EMBL/GenBank/DDBJ whole genome shotgun (WGS) entry which is preliminary data.</text>
</comment>
<dbReference type="EMBL" id="QXIR01000006">
    <property type="protein sequence ID" value="RIW36018.1"/>
    <property type="molecule type" value="Genomic_DNA"/>
</dbReference>
<dbReference type="OrthoDB" id="3078321at2"/>
<organism evidence="1 2">
    <name type="scientific">Bacillus salacetis</name>
    <dbReference type="NCBI Taxonomy" id="2315464"/>
    <lineage>
        <taxon>Bacteria</taxon>
        <taxon>Bacillati</taxon>
        <taxon>Bacillota</taxon>
        <taxon>Bacilli</taxon>
        <taxon>Bacillales</taxon>
        <taxon>Bacillaceae</taxon>
        <taxon>Bacillus</taxon>
    </lineage>
</organism>
<evidence type="ECO:0000313" key="2">
    <source>
        <dbReference type="Proteomes" id="UP000265801"/>
    </source>
</evidence>
<accession>A0A3A1R280</accession>
<dbReference type="Proteomes" id="UP000265801">
    <property type="component" value="Unassembled WGS sequence"/>
</dbReference>